<accession>A0A212LNM1</accession>
<proteinExistence type="predicted"/>
<keyword evidence="1" id="KW-0472">Membrane</keyword>
<organism evidence="2">
    <name type="scientific">uncultured Pleomorphomonas sp</name>
    <dbReference type="NCBI Taxonomy" id="442121"/>
    <lineage>
        <taxon>Bacteria</taxon>
        <taxon>Pseudomonadati</taxon>
        <taxon>Pseudomonadota</taxon>
        <taxon>Alphaproteobacteria</taxon>
        <taxon>Hyphomicrobiales</taxon>
        <taxon>Pleomorphomonadaceae</taxon>
        <taxon>Pleomorphomonas</taxon>
        <taxon>environmental samples</taxon>
    </lineage>
</organism>
<feature type="transmembrane region" description="Helical" evidence="1">
    <location>
        <begin position="48"/>
        <end position="68"/>
    </location>
</feature>
<dbReference type="InterPro" id="IPR009781">
    <property type="entry name" value="DUF1345"/>
</dbReference>
<protein>
    <recommendedName>
        <fullName evidence="3">Transmembrane protein</fullName>
    </recommendedName>
</protein>
<reference evidence="2" key="1">
    <citation type="submission" date="2016-08" db="EMBL/GenBank/DDBJ databases">
        <authorList>
            <person name="Seilhamer J.J."/>
        </authorList>
    </citation>
    <scope>NUCLEOTIDE SEQUENCE</scope>
    <source>
        <strain evidence="2">86</strain>
    </source>
</reference>
<keyword evidence="1" id="KW-0812">Transmembrane</keyword>
<evidence type="ECO:0008006" key="3">
    <source>
        <dbReference type="Google" id="ProtNLM"/>
    </source>
</evidence>
<dbReference type="AlphaFoldDB" id="A0A212LNM1"/>
<evidence type="ECO:0000256" key="1">
    <source>
        <dbReference type="SAM" id="Phobius"/>
    </source>
</evidence>
<feature type="transmembrane region" description="Helical" evidence="1">
    <location>
        <begin position="20"/>
        <end position="42"/>
    </location>
</feature>
<feature type="transmembrane region" description="Helical" evidence="1">
    <location>
        <begin position="119"/>
        <end position="141"/>
    </location>
</feature>
<gene>
    <name evidence="2" type="ORF">KL86PLE_90248</name>
</gene>
<dbReference type="EMBL" id="FMJD01000013">
    <property type="protein sequence ID" value="SCM79128.1"/>
    <property type="molecule type" value="Genomic_DNA"/>
</dbReference>
<dbReference type="Pfam" id="PF07077">
    <property type="entry name" value="DUF1345"/>
    <property type="match status" value="1"/>
</dbReference>
<evidence type="ECO:0000313" key="2">
    <source>
        <dbReference type="EMBL" id="SCM79128.1"/>
    </source>
</evidence>
<name>A0A212LNM1_9HYPH</name>
<feature type="transmembrane region" description="Helical" evidence="1">
    <location>
        <begin position="196"/>
        <end position="220"/>
    </location>
</feature>
<feature type="transmembrane region" description="Helical" evidence="1">
    <location>
        <begin position="89"/>
        <end position="113"/>
    </location>
</feature>
<sequence>MTTPPPRRSFLHRGFHALRIRPRLVAGIVVGIIAGVVSPAGLEGPGRLLVGWNAGVLLYLVTTWTMMIRSDVHELRQRAARHDEGEGTIILLSMAATLSSLVAIGAELLQAGAGDPLRLWRAAAAAVTILMSWLFVHTIMAQHYAHDYYLREGPGLIFPDRIEEPDYWDFAYFAFTIGVAAQTADIAIASPRIRRVALAHAVLSFFFNTAILALAINVGASLL</sequence>
<dbReference type="RefSeq" id="WP_288198402.1">
    <property type="nucleotide sequence ID" value="NZ_LT608334.1"/>
</dbReference>
<keyword evidence="1" id="KW-1133">Transmembrane helix</keyword>